<protein>
    <recommendedName>
        <fullName evidence="4">Outer membrane protein beta-barrel domain-containing protein</fullName>
    </recommendedName>
</protein>
<dbReference type="OrthoDB" id="978692at2"/>
<evidence type="ECO:0000313" key="2">
    <source>
        <dbReference type="EMBL" id="AWW30843.1"/>
    </source>
</evidence>
<dbReference type="InterPro" id="IPR011250">
    <property type="entry name" value="OMP/PagP_B-barrel"/>
</dbReference>
<dbReference type="SUPFAM" id="SSF56925">
    <property type="entry name" value="OMPA-like"/>
    <property type="match status" value="1"/>
</dbReference>
<feature type="signal peptide" evidence="1">
    <location>
        <begin position="1"/>
        <end position="21"/>
    </location>
</feature>
<evidence type="ECO:0000256" key="1">
    <source>
        <dbReference type="SAM" id="SignalP"/>
    </source>
</evidence>
<dbReference type="RefSeq" id="WP_112784220.1">
    <property type="nucleotide sequence ID" value="NZ_CP030041.1"/>
</dbReference>
<sequence>MTPKFSLVIGFLLLFGNQVNAQEETRETEDTVLKNRVVFSLGYTWIPAANELSETEADGGFFVPTVGFDYFRKVHERWEVGIMWDWELDHYMVNGDELERERAMLFALVANYELMDHWAVFAGAGVEFEKHENLAVLRMGTEYAVEMGQDWEFVPSFALDIKKGYNTWSLAVGFCKRF</sequence>
<evidence type="ECO:0008006" key="4">
    <source>
        <dbReference type="Google" id="ProtNLM"/>
    </source>
</evidence>
<proteinExistence type="predicted"/>
<reference evidence="2 3" key="1">
    <citation type="submission" date="2018-06" db="EMBL/GenBank/DDBJ databases">
        <title>Echinicola strongylocentroti sp. nov., isolated from a sea urchin Strongylocentrotus intermedius.</title>
        <authorList>
            <person name="Bae S.S."/>
        </authorList>
    </citation>
    <scope>NUCLEOTIDE SEQUENCE [LARGE SCALE GENOMIC DNA]</scope>
    <source>
        <strain evidence="2 3">MEBiC08714</strain>
    </source>
</reference>
<accession>A0A2Z4IKF0</accession>
<dbReference type="EMBL" id="CP030041">
    <property type="protein sequence ID" value="AWW30843.1"/>
    <property type="molecule type" value="Genomic_DNA"/>
</dbReference>
<name>A0A2Z4IKF0_9BACT</name>
<keyword evidence="1" id="KW-0732">Signal</keyword>
<dbReference type="AlphaFoldDB" id="A0A2Z4IKF0"/>
<evidence type="ECO:0000313" key="3">
    <source>
        <dbReference type="Proteomes" id="UP000248688"/>
    </source>
</evidence>
<keyword evidence="3" id="KW-1185">Reference proteome</keyword>
<feature type="chain" id="PRO_5016399921" description="Outer membrane protein beta-barrel domain-containing protein" evidence="1">
    <location>
        <begin position="22"/>
        <end position="178"/>
    </location>
</feature>
<gene>
    <name evidence="2" type="ORF">DN752_12295</name>
</gene>
<dbReference type="Proteomes" id="UP000248688">
    <property type="component" value="Chromosome"/>
</dbReference>
<organism evidence="2 3">
    <name type="scientific">Echinicola strongylocentroti</name>
    <dbReference type="NCBI Taxonomy" id="1795355"/>
    <lineage>
        <taxon>Bacteria</taxon>
        <taxon>Pseudomonadati</taxon>
        <taxon>Bacteroidota</taxon>
        <taxon>Cytophagia</taxon>
        <taxon>Cytophagales</taxon>
        <taxon>Cyclobacteriaceae</taxon>
        <taxon>Echinicola</taxon>
    </lineage>
</organism>
<dbReference type="KEGG" id="est:DN752_12295"/>